<evidence type="ECO:0000313" key="12">
    <source>
        <dbReference type="Proteomes" id="UP000007646"/>
    </source>
</evidence>
<dbReference type="Gene3D" id="1.10.437.10">
    <property type="entry name" value="Blc2-like"/>
    <property type="match status" value="1"/>
</dbReference>
<organism evidence="11 12">
    <name type="scientific">Loxodonta africana</name>
    <name type="common">African elephant</name>
    <dbReference type="NCBI Taxonomy" id="9785"/>
    <lineage>
        <taxon>Eukaryota</taxon>
        <taxon>Metazoa</taxon>
        <taxon>Chordata</taxon>
        <taxon>Craniata</taxon>
        <taxon>Vertebrata</taxon>
        <taxon>Euteleostomi</taxon>
        <taxon>Mammalia</taxon>
        <taxon>Eutheria</taxon>
        <taxon>Afrotheria</taxon>
        <taxon>Proboscidea</taxon>
        <taxon>Elephantidae</taxon>
        <taxon>Loxodonta</taxon>
    </lineage>
</organism>
<evidence type="ECO:0000256" key="5">
    <source>
        <dbReference type="ARBA" id="ARBA00023128"/>
    </source>
</evidence>
<dbReference type="GO" id="GO:0097435">
    <property type="term" value="P:supramolecular fiber organization"/>
    <property type="evidence" value="ECO:0007669"/>
    <property type="project" value="Ensembl"/>
</dbReference>
<dbReference type="GO" id="GO:0042129">
    <property type="term" value="P:regulation of T cell proliferation"/>
    <property type="evidence" value="ECO:0007669"/>
    <property type="project" value="Ensembl"/>
</dbReference>
<dbReference type="GO" id="GO:0005741">
    <property type="term" value="C:mitochondrial outer membrane"/>
    <property type="evidence" value="ECO:0007669"/>
    <property type="project" value="UniProtKB-SubCell"/>
</dbReference>
<keyword evidence="12" id="KW-1185">Reference proteome</keyword>
<dbReference type="AlphaFoldDB" id="G3T1D2"/>
<dbReference type="GO" id="GO:0006626">
    <property type="term" value="P:protein targeting to mitochondrion"/>
    <property type="evidence" value="ECO:0007669"/>
    <property type="project" value="Ensembl"/>
</dbReference>
<evidence type="ECO:0000256" key="8">
    <source>
        <dbReference type="ARBA" id="ARBA00057135"/>
    </source>
</evidence>
<dbReference type="GO" id="GO:0001836">
    <property type="term" value="P:release of cytochrome c from mitochondria"/>
    <property type="evidence" value="ECO:0007669"/>
    <property type="project" value="Ensembl"/>
</dbReference>
<dbReference type="GO" id="GO:0090150">
    <property type="term" value="P:establishment of protein localization to membrane"/>
    <property type="evidence" value="ECO:0007669"/>
    <property type="project" value="Ensembl"/>
</dbReference>
<dbReference type="GO" id="GO:2000045">
    <property type="term" value="P:regulation of G1/S transition of mitotic cell cycle"/>
    <property type="evidence" value="ECO:0007669"/>
    <property type="project" value="Ensembl"/>
</dbReference>
<dbReference type="GO" id="GO:0031334">
    <property type="term" value="P:positive regulation of protein-containing complex assembly"/>
    <property type="evidence" value="ECO:0007669"/>
    <property type="project" value="Ensembl"/>
</dbReference>
<dbReference type="HOGENOM" id="CLU_090524_0_0_1"/>
<dbReference type="GO" id="GO:0035556">
    <property type="term" value="P:intracellular signal transduction"/>
    <property type="evidence" value="ECO:0007669"/>
    <property type="project" value="UniProtKB-ARBA"/>
</dbReference>
<keyword evidence="4 10" id="KW-1000">Mitochondrion outer membrane</keyword>
<dbReference type="GeneTree" id="ENSGT00390000002868"/>
<keyword evidence="2 10" id="KW-0963">Cytoplasm</keyword>
<dbReference type="GO" id="GO:1902230">
    <property type="term" value="P:negative regulation of intrinsic apoptotic signaling pathway in response to DNA damage"/>
    <property type="evidence" value="ECO:0007669"/>
    <property type="project" value="Ensembl"/>
</dbReference>
<dbReference type="PANTHER" id="PTHR35447:SF1">
    <property type="entry name" value="BH3-INTERACTING DOMAIN DEATH AGONIST"/>
    <property type="match status" value="1"/>
</dbReference>
<dbReference type="GO" id="GO:2001244">
    <property type="term" value="P:positive regulation of intrinsic apoptotic signaling pathway"/>
    <property type="evidence" value="ECO:0007669"/>
    <property type="project" value="UniProtKB-UniRule"/>
</dbReference>
<dbReference type="GO" id="GO:0090200">
    <property type="term" value="P:positive regulation of release of cytochrome c from mitochondria"/>
    <property type="evidence" value="ECO:0007669"/>
    <property type="project" value="Ensembl"/>
</dbReference>
<comment type="subunit">
    <text evidence="9">Forms heterodimers either with the pro-apoptotic protein BAX or the anti-apoptotic protein BCL2. Interacts with PLEKHN1.</text>
</comment>
<accession>G3T1D2</accession>
<sequence>VSNGSGLQNERITNLLVFSFLKNCPSCHFHEELAELSYELPLPAHLREEYDELQTDGNRNSHFHFQSFQGRLEQDSGSQEEVIQSIAERLAQIGDEMESQVHPSLVQNLARQFMDRNLSEEDRRKHLATAVDRVMQTCLLDMELEKKKLMLTMLLAKKVADHMPSLLRDVFRTTVNFINQNLLTYVRNLARNVRT</sequence>
<dbReference type="GO" id="GO:0097191">
    <property type="term" value="P:extrinsic apoptotic signaling pathway"/>
    <property type="evidence" value="ECO:0007669"/>
    <property type="project" value="Ensembl"/>
</dbReference>
<dbReference type="GO" id="GO:0033554">
    <property type="term" value="P:cellular response to stress"/>
    <property type="evidence" value="ECO:0007669"/>
    <property type="project" value="UniProtKB-ARBA"/>
</dbReference>
<dbReference type="Proteomes" id="UP000007646">
    <property type="component" value="Unassembled WGS sequence"/>
</dbReference>
<evidence type="ECO:0000256" key="7">
    <source>
        <dbReference type="ARBA" id="ARBA00055577"/>
    </source>
</evidence>
<dbReference type="GO" id="GO:2000271">
    <property type="term" value="P:positive regulation of fibroblast apoptotic process"/>
    <property type="evidence" value="ECO:0007669"/>
    <property type="project" value="Ensembl"/>
</dbReference>
<protein>
    <recommendedName>
        <fullName evidence="1 10">BH3-interacting domain death agonist</fullName>
    </recommendedName>
</protein>
<evidence type="ECO:0000256" key="6">
    <source>
        <dbReference type="ARBA" id="ARBA00023136"/>
    </source>
</evidence>
<dbReference type="eggNOG" id="ENOG502SAN7">
    <property type="taxonomic scope" value="Eukaryota"/>
</dbReference>
<evidence type="ECO:0000256" key="1">
    <source>
        <dbReference type="ARBA" id="ARBA00015802"/>
    </source>
</evidence>
<dbReference type="GO" id="GO:0010918">
    <property type="term" value="P:positive regulation of mitochondrial membrane potential"/>
    <property type="evidence" value="ECO:0007669"/>
    <property type="project" value="Ensembl"/>
</dbReference>
<proteinExistence type="predicted"/>
<keyword evidence="3 10" id="KW-0053">Apoptosis</keyword>
<dbReference type="STRING" id="9785.ENSLAFP00000006867"/>
<reference evidence="11" key="3">
    <citation type="submission" date="2025-09" db="UniProtKB">
        <authorList>
            <consortium name="Ensembl"/>
        </authorList>
    </citation>
    <scope>IDENTIFICATION</scope>
    <source>
        <strain evidence="11">Isolate ISIS603380</strain>
    </source>
</reference>
<dbReference type="OMA" id="DMDHSIH"/>
<keyword evidence="5" id="KW-0496">Mitochondrion</keyword>
<dbReference type="Pfam" id="PF06393">
    <property type="entry name" value="BID"/>
    <property type="match status" value="1"/>
</dbReference>
<dbReference type="FunCoup" id="G3T1D2">
    <property type="interactions" value="50"/>
</dbReference>
<reference evidence="11" key="2">
    <citation type="submission" date="2025-08" db="UniProtKB">
        <authorList>
            <consortium name="Ensembl"/>
        </authorList>
    </citation>
    <scope>IDENTIFICATION</scope>
    <source>
        <strain evidence="11">Isolate ISIS603380</strain>
    </source>
</reference>
<dbReference type="GO" id="GO:0031625">
    <property type="term" value="F:ubiquitin protein ligase binding"/>
    <property type="evidence" value="ECO:0007669"/>
    <property type="project" value="Ensembl"/>
</dbReference>
<evidence type="ECO:0000313" key="11">
    <source>
        <dbReference type="Ensembl" id="ENSLAFP00000006867.4"/>
    </source>
</evidence>
<dbReference type="Ensembl" id="ENSLAFT00000008185.4">
    <property type="protein sequence ID" value="ENSLAFP00000006867.4"/>
    <property type="gene ID" value="ENSLAFG00000008187.4"/>
</dbReference>
<evidence type="ECO:0000256" key="9">
    <source>
        <dbReference type="ARBA" id="ARBA00063031"/>
    </source>
</evidence>
<dbReference type="GO" id="GO:0065003">
    <property type="term" value="P:protein-containing complex assembly"/>
    <property type="evidence" value="ECO:0007669"/>
    <property type="project" value="Ensembl"/>
</dbReference>
<reference evidence="11 12" key="1">
    <citation type="submission" date="2009-06" db="EMBL/GenBank/DDBJ databases">
        <title>The Genome Sequence of Loxodonta africana (African elephant).</title>
        <authorList>
            <person name="Di Palma F."/>
            <person name="Heiman D."/>
            <person name="Young S."/>
            <person name="Johnson J."/>
            <person name="Lander E.S."/>
            <person name="Lindblad-Toh K."/>
        </authorList>
    </citation>
    <scope>NUCLEOTIDE SEQUENCE [LARGE SCALE GENOMIC DNA]</scope>
    <source>
        <strain evidence="11 12">Isolate ISIS603380</strain>
    </source>
</reference>
<dbReference type="InterPro" id="IPR010479">
    <property type="entry name" value="BID"/>
</dbReference>
<comment type="domain">
    <text evidence="10">Intact BH3 motif is required by BIK, BID, BAK, BAD and BAX for their pro-apoptotic activity and for their interaction with anti-apoptotic members of the Bcl-2 family.</text>
</comment>
<dbReference type="GO" id="GO:0097284">
    <property type="term" value="P:hepatocyte apoptotic process"/>
    <property type="evidence" value="ECO:0007669"/>
    <property type="project" value="Ensembl"/>
</dbReference>
<evidence type="ECO:0000256" key="4">
    <source>
        <dbReference type="ARBA" id="ARBA00022787"/>
    </source>
</evidence>
<dbReference type="GO" id="GO:0050678">
    <property type="term" value="P:regulation of epithelial cell proliferation"/>
    <property type="evidence" value="ECO:0007669"/>
    <property type="project" value="Ensembl"/>
</dbReference>
<name>G3T1D2_LOXAF</name>
<gene>
    <name evidence="11" type="primary">BID</name>
</gene>
<evidence type="ECO:0000256" key="2">
    <source>
        <dbReference type="ARBA" id="ARBA00022490"/>
    </source>
</evidence>
<dbReference type="InParanoid" id="G3T1D2"/>
<comment type="function">
    <text evidence="8 10">Induces caspases and apoptosis. Counters the protective effect of BCL2.</text>
</comment>
<comment type="subcellular location">
    <subcellularLocation>
        <location evidence="10">Cytoplasm</location>
    </subcellularLocation>
    <subcellularLocation>
        <location evidence="10">Mitochondrion outer membrane</location>
    </subcellularLocation>
</comment>
<keyword evidence="6 10" id="KW-0472">Membrane</keyword>
<evidence type="ECO:0000256" key="10">
    <source>
        <dbReference type="PIRNR" id="PIRNR038018"/>
    </source>
</evidence>
<dbReference type="PIRSF" id="PIRSF038018">
    <property type="entry name" value="BID"/>
    <property type="match status" value="1"/>
</dbReference>
<dbReference type="GO" id="GO:2001238">
    <property type="term" value="P:positive regulation of extrinsic apoptotic signaling pathway"/>
    <property type="evidence" value="ECO:0007669"/>
    <property type="project" value="UniProtKB-UniRule"/>
</dbReference>
<evidence type="ECO:0000256" key="3">
    <source>
        <dbReference type="ARBA" id="ARBA00022703"/>
    </source>
</evidence>
<dbReference type="FunFam" id="1.10.437.10:FF:000010">
    <property type="entry name" value="BH3-interacting domain death agonist"/>
    <property type="match status" value="1"/>
</dbReference>
<dbReference type="GO" id="GO:0042775">
    <property type="term" value="P:mitochondrial ATP synthesis coupled electron transport"/>
    <property type="evidence" value="ECO:0007669"/>
    <property type="project" value="Ensembl"/>
</dbReference>
<dbReference type="PANTHER" id="PTHR35447">
    <property type="entry name" value="BH3-INTERACTING DOMAIN DEATH AGONIST"/>
    <property type="match status" value="1"/>
</dbReference>
<dbReference type="GO" id="GO:0005829">
    <property type="term" value="C:cytosol"/>
    <property type="evidence" value="ECO:0007669"/>
    <property type="project" value="UniProtKB-UniRule"/>
</dbReference>
<dbReference type="InterPro" id="IPR036834">
    <property type="entry name" value="Bcl-2-like_sf"/>
</dbReference>
<comment type="function">
    <text evidence="7">Induces caspase activation and apoptosis. Allows the release of cytochrome c.</text>
</comment>
<dbReference type="GO" id="GO:0097345">
    <property type="term" value="P:mitochondrial outer membrane permeabilization"/>
    <property type="evidence" value="ECO:0007669"/>
    <property type="project" value="Ensembl"/>
</dbReference>
<dbReference type="SUPFAM" id="SSF56854">
    <property type="entry name" value="Bcl-2 inhibitors of programmed cell death"/>
    <property type="match status" value="1"/>
</dbReference>